<gene>
    <name evidence="1" type="ORF">OSC06_16695</name>
</gene>
<comment type="caution">
    <text evidence="1">The sequence shown here is derived from an EMBL/GenBank/DDBJ whole genome shotgun (WGS) entry which is preliminary data.</text>
</comment>
<dbReference type="EMBL" id="JAPKIY010000033">
    <property type="protein sequence ID" value="MDS0899598.1"/>
    <property type="molecule type" value="Genomic_DNA"/>
</dbReference>
<organism evidence="1 2">
    <name type="scientific">Morganella morganii</name>
    <name type="common">Proteus morganii</name>
    <dbReference type="NCBI Taxonomy" id="582"/>
    <lineage>
        <taxon>Bacteria</taxon>
        <taxon>Pseudomonadati</taxon>
        <taxon>Pseudomonadota</taxon>
        <taxon>Gammaproteobacteria</taxon>
        <taxon>Enterobacterales</taxon>
        <taxon>Morganellaceae</taxon>
        <taxon>Morganella</taxon>
    </lineage>
</organism>
<accession>A0AAE4FE28</accession>
<proteinExistence type="predicted"/>
<protein>
    <submittedName>
        <fullName evidence="1">Uncharacterized protein</fullName>
    </submittedName>
</protein>
<dbReference type="Proteomes" id="UP001182247">
    <property type="component" value="Unassembled WGS sequence"/>
</dbReference>
<reference evidence="1" key="1">
    <citation type="submission" date="2023-02" db="EMBL/GenBank/DDBJ databases">
        <title>Detection, antimicrobial susceptibility and genomic characterization of NDM-producing species of Morganellaceae, Yersiniaceae, and Enterobacteriaceae other than Klebsiella.</title>
        <authorList>
            <person name="Camargo C.H."/>
            <person name="Sacchi C.T."/>
            <person name="Campos K.R."/>
        </authorList>
    </citation>
    <scope>NUCLEOTIDE SEQUENCE</scope>
    <source>
        <strain evidence="1">1189_21</strain>
    </source>
</reference>
<dbReference type="AlphaFoldDB" id="A0AAE4FE28"/>
<dbReference type="RefSeq" id="WP_139378820.1">
    <property type="nucleotide sequence ID" value="NZ_CAXOML010000023.1"/>
</dbReference>
<sequence>MTNWRKMIRNGGFLWVKYALILSGVLLSTKQLHAEETMKTNYTLSFNANNALCFVKINDMLVMDNDGMWEGQFTMGRTVSSYLKNGENTLSIAMLNESVSDDDMCSAKIQDVRSDGSNEYVSAVKLIVRKEQITPDTTYYSGRYSSFGDSPRAKNTEEGFREVTQIFHATDLPDWRWTTAIPVTEKDIPAIKIFYESLQNDFKRQDLPAIYRQTKGMWESLATE</sequence>
<name>A0AAE4FE28_MORMO</name>
<evidence type="ECO:0000313" key="1">
    <source>
        <dbReference type="EMBL" id="MDS0899598.1"/>
    </source>
</evidence>
<evidence type="ECO:0000313" key="2">
    <source>
        <dbReference type="Proteomes" id="UP001182247"/>
    </source>
</evidence>